<organism evidence="1 2">
    <name type="scientific">Caenorhabditis auriculariae</name>
    <dbReference type="NCBI Taxonomy" id="2777116"/>
    <lineage>
        <taxon>Eukaryota</taxon>
        <taxon>Metazoa</taxon>
        <taxon>Ecdysozoa</taxon>
        <taxon>Nematoda</taxon>
        <taxon>Chromadorea</taxon>
        <taxon>Rhabditida</taxon>
        <taxon>Rhabditina</taxon>
        <taxon>Rhabditomorpha</taxon>
        <taxon>Rhabditoidea</taxon>
        <taxon>Rhabditidae</taxon>
        <taxon>Peloderinae</taxon>
        <taxon>Caenorhabditis</taxon>
    </lineage>
</organism>
<reference evidence="1" key="1">
    <citation type="submission" date="2020-10" db="EMBL/GenBank/DDBJ databases">
        <authorList>
            <person name="Kikuchi T."/>
        </authorList>
    </citation>
    <scope>NUCLEOTIDE SEQUENCE</scope>
    <source>
        <strain evidence="1">NKZ352</strain>
    </source>
</reference>
<accession>A0A8S1HCK3</accession>
<evidence type="ECO:0000313" key="1">
    <source>
        <dbReference type="EMBL" id="CAD6192782.1"/>
    </source>
</evidence>
<proteinExistence type="predicted"/>
<dbReference type="Proteomes" id="UP000835052">
    <property type="component" value="Unassembled WGS sequence"/>
</dbReference>
<gene>
    <name evidence="1" type="ORF">CAUJ_LOCUS8701</name>
</gene>
<dbReference type="AlphaFoldDB" id="A0A8S1HCK3"/>
<protein>
    <submittedName>
        <fullName evidence="1">Uncharacterized protein</fullName>
    </submittedName>
</protein>
<keyword evidence="2" id="KW-1185">Reference proteome</keyword>
<dbReference type="EMBL" id="CAJGYM010000030">
    <property type="protein sequence ID" value="CAD6192782.1"/>
    <property type="molecule type" value="Genomic_DNA"/>
</dbReference>
<comment type="caution">
    <text evidence="1">The sequence shown here is derived from an EMBL/GenBank/DDBJ whole genome shotgun (WGS) entry which is preliminary data.</text>
</comment>
<evidence type="ECO:0000313" key="2">
    <source>
        <dbReference type="Proteomes" id="UP000835052"/>
    </source>
</evidence>
<name>A0A8S1HCK3_9PELO</name>
<dbReference type="OrthoDB" id="5822351at2759"/>
<sequence length="103" mass="11173">MTRDDCESLASRTSGSTIVCAVLTSIDPPTIRDSTGSLVLKCQIPVHRVHIEPGDTCLFRFTFDETGSALCDQVTAIPPLLAPVYDHLLAEYRTAVRNSLLAP</sequence>